<accession>A0ACC2UXE4</accession>
<evidence type="ECO:0000313" key="2">
    <source>
        <dbReference type="Proteomes" id="UP001241377"/>
    </source>
</evidence>
<dbReference type="EMBL" id="JASBWR010000148">
    <property type="protein sequence ID" value="KAJ9091518.1"/>
    <property type="molecule type" value="Genomic_DNA"/>
</dbReference>
<dbReference type="Proteomes" id="UP001241377">
    <property type="component" value="Unassembled WGS sequence"/>
</dbReference>
<evidence type="ECO:0000313" key="1">
    <source>
        <dbReference type="EMBL" id="KAJ9091518.1"/>
    </source>
</evidence>
<gene>
    <name evidence="1" type="ORF">QFC19_009063</name>
</gene>
<sequence>MASSAEKIRYERLKLVSQKALDQSIKKGLSIDQIKKCYPIISSSSDGVRLLEMARSQIIDFWQSKSLEEFALIFKERNLASKLDELDEIVEAAHRRQYDGDTRIPIDLLTPDELIDASLVSTRKQSADTLSIIYNQLCADNQELHDELMSLAKEGNDIKNDINALIASLGRDIEAMKEDAKVDDLANALTNEY</sequence>
<keyword evidence="2" id="KW-1185">Reference proteome</keyword>
<comment type="caution">
    <text evidence="1">The sequence shown here is derived from an EMBL/GenBank/DDBJ whole genome shotgun (WGS) entry which is preliminary data.</text>
</comment>
<proteinExistence type="predicted"/>
<name>A0ACC2UXE4_9TREE</name>
<reference evidence="1" key="1">
    <citation type="submission" date="2023-04" db="EMBL/GenBank/DDBJ databases">
        <title>Draft Genome sequencing of Naganishia species isolated from polar environments using Oxford Nanopore Technology.</title>
        <authorList>
            <person name="Leo P."/>
            <person name="Venkateswaran K."/>
        </authorList>
    </citation>
    <scope>NUCLEOTIDE SEQUENCE</scope>
    <source>
        <strain evidence="1">MNA-CCFEE 5261</strain>
    </source>
</reference>
<protein>
    <submittedName>
        <fullName evidence="1">Uncharacterized protein</fullName>
    </submittedName>
</protein>
<organism evidence="1 2">
    <name type="scientific">Naganishia cerealis</name>
    <dbReference type="NCBI Taxonomy" id="610337"/>
    <lineage>
        <taxon>Eukaryota</taxon>
        <taxon>Fungi</taxon>
        <taxon>Dikarya</taxon>
        <taxon>Basidiomycota</taxon>
        <taxon>Agaricomycotina</taxon>
        <taxon>Tremellomycetes</taxon>
        <taxon>Filobasidiales</taxon>
        <taxon>Filobasidiaceae</taxon>
        <taxon>Naganishia</taxon>
    </lineage>
</organism>